<evidence type="ECO:0000256" key="3">
    <source>
        <dbReference type="ARBA" id="ARBA00023015"/>
    </source>
</evidence>
<dbReference type="InterPro" id="IPR011006">
    <property type="entry name" value="CheY-like_superfamily"/>
</dbReference>
<accession>A0A8I1W4F9</accession>
<dbReference type="GO" id="GO:0000156">
    <property type="term" value="F:phosphorelay response regulator activity"/>
    <property type="evidence" value="ECO:0007669"/>
    <property type="project" value="TreeGrafter"/>
</dbReference>
<keyword evidence="3" id="KW-0805">Transcription regulation</keyword>
<dbReference type="AlphaFoldDB" id="A0A8I1W4F9"/>
<feature type="DNA-binding region" description="OmpR/PhoB-type" evidence="7">
    <location>
        <begin position="113"/>
        <end position="215"/>
    </location>
</feature>
<evidence type="ECO:0000256" key="5">
    <source>
        <dbReference type="ARBA" id="ARBA00023163"/>
    </source>
</evidence>
<dbReference type="Gene3D" id="3.40.50.2300">
    <property type="match status" value="1"/>
</dbReference>
<dbReference type="PROSITE" id="PS50110">
    <property type="entry name" value="RESPONSE_REGULATORY"/>
    <property type="match status" value="1"/>
</dbReference>
<keyword evidence="4 7" id="KW-0238">DNA-binding</keyword>
<dbReference type="InterPro" id="IPR036388">
    <property type="entry name" value="WH-like_DNA-bd_sf"/>
</dbReference>
<keyword evidence="5" id="KW-0804">Transcription</keyword>
<dbReference type="EMBL" id="JAFNAA010000004">
    <property type="protein sequence ID" value="MBO1107672.1"/>
    <property type="molecule type" value="Genomic_DNA"/>
</dbReference>
<feature type="domain" description="Response regulatory" evidence="8">
    <location>
        <begin position="3"/>
        <end position="115"/>
    </location>
</feature>
<dbReference type="PROSITE" id="PS51755">
    <property type="entry name" value="OMPR_PHOB"/>
    <property type="match status" value="1"/>
</dbReference>
<sequence>MAKIVLLEDESDLLQETAAFLQSCGHVVTAVSSCAEFTAVMMTADIALIDIMLPDGNGFDMAAALRRVKPRAGIIILTAKNATEDKLRGLYGGADHYLTKPIKLLELTAIIDSLGRRVGSSEWLLLAESRRLQSPEGLESELTASEMVIFQLLLNHPGQVISRRQIVEALGHSWVDYDLRRLDTLVSRLRRRWREKYEVELPLKTEHRDGYSFCAVLSEV</sequence>
<organism evidence="10 11">
    <name type="scientific">Plesiomonas shigelloides</name>
    <name type="common">Aeromonas shigelloides</name>
    <dbReference type="NCBI Taxonomy" id="703"/>
    <lineage>
        <taxon>Bacteria</taxon>
        <taxon>Pseudomonadati</taxon>
        <taxon>Pseudomonadota</taxon>
        <taxon>Gammaproteobacteria</taxon>
        <taxon>Enterobacterales</taxon>
        <taxon>Enterobacteriaceae</taxon>
        <taxon>Plesiomonas</taxon>
    </lineage>
</organism>
<dbReference type="InterPro" id="IPR039420">
    <property type="entry name" value="WalR-like"/>
</dbReference>
<dbReference type="Pfam" id="PF00072">
    <property type="entry name" value="Response_reg"/>
    <property type="match status" value="1"/>
</dbReference>
<evidence type="ECO:0000256" key="2">
    <source>
        <dbReference type="ARBA" id="ARBA00023012"/>
    </source>
</evidence>
<gene>
    <name evidence="10" type="ORF">J2R62_05455</name>
</gene>
<comment type="caution">
    <text evidence="10">The sequence shown here is derived from an EMBL/GenBank/DDBJ whole genome shotgun (WGS) entry which is preliminary data.</text>
</comment>
<evidence type="ECO:0000256" key="6">
    <source>
        <dbReference type="PROSITE-ProRule" id="PRU00169"/>
    </source>
</evidence>
<dbReference type="SUPFAM" id="SSF46894">
    <property type="entry name" value="C-terminal effector domain of the bipartite response regulators"/>
    <property type="match status" value="1"/>
</dbReference>
<dbReference type="SMART" id="SM00448">
    <property type="entry name" value="REC"/>
    <property type="match status" value="1"/>
</dbReference>
<dbReference type="Proteomes" id="UP000664658">
    <property type="component" value="Unassembled WGS sequence"/>
</dbReference>
<dbReference type="GO" id="GO:0006355">
    <property type="term" value="P:regulation of DNA-templated transcription"/>
    <property type="evidence" value="ECO:0007669"/>
    <property type="project" value="InterPro"/>
</dbReference>
<dbReference type="Gene3D" id="1.10.10.10">
    <property type="entry name" value="Winged helix-like DNA-binding domain superfamily/Winged helix DNA-binding domain"/>
    <property type="match status" value="1"/>
</dbReference>
<dbReference type="Pfam" id="PF00486">
    <property type="entry name" value="Trans_reg_C"/>
    <property type="match status" value="1"/>
</dbReference>
<dbReference type="InterPro" id="IPR016032">
    <property type="entry name" value="Sig_transdc_resp-reg_C-effctor"/>
</dbReference>
<dbReference type="PANTHER" id="PTHR48111:SF1">
    <property type="entry name" value="TWO-COMPONENT RESPONSE REGULATOR ORR33"/>
    <property type="match status" value="1"/>
</dbReference>
<dbReference type="RefSeq" id="WP_207541790.1">
    <property type="nucleotide sequence ID" value="NZ_JAFNAA010000004.1"/>
</dbReference>
<name>A0A8I1W4F9_PLESH</name>
<dbReference type="GO" id="GO:0000976">
    <property type="term" value="F:transcription cis-regulatory region binding"/>
    <property type="evidence" value="ECO:0007669"/>
    <property type="project" value="TreeGrafter"/>
</dbReference>
<dbReference type="PROSITE" id="PS51257">
    <property type="entry name" value="PROKAR_LIPOPROTEIN"/>
    <property type="match status" value="1"/>
</dbReference>
<protein>
    <submittedName>
        <fullName evidence="10">Response regulator transcription factor</fullName>
    </submittedName>
</protein>
<proteinExistence type="predicted"/>
<keyword evidence="2" id="KW-0902">Two-component regulatory system</keyword>
<feature type="domain" description="OmpR/PhoB-type" evidence="9">
    <location>
        <begin position="113"/>
        <end position="215"/>
    </location>
</feature>
<dbReference type="InterPro" id="IPR001789">
    <property type="entry name" value="Sig_transdc_resp-reg_receiver"/>
</dbReference>
<evidence type="ECO:0000259" key="9">
    <source>
        <dbReference type="PROSITE" id="PS51755"/>
    </source>
</evidence>
<evidence type="ECO:0000256" key="7">
    <source>
        <dbReference type="PROSITE-ProRule" id="PRU01091"/>
    </source>
</evidence>
<dbReference type="GO" id="GO:0032993">
    <property type="term" value="C:protein-DNA complex"/>
    <property type="evidence" value="ECO:0007669"/>
    <property type="project" value="TreeGrafter"/>
</dbReference>
<reference evidence="10" key="1">
    <citation type="submission" date="2021-03" db="EMBL/GenBank/DDBJ databases">
        <title>Plesiomonas shigelloides zfcc0051, isolated from zebrafish feces.</title>
        <authorList>
            <person name="Vanderhoek Z."/>
            <person name="Gaulke C."/>
        </authorList>
    </citation>
    <scope>NUCLEOTIDE SEQUENCE</scope>
    <source>
        <strain evidence="10">Zfcc0051</strain>
    </source>
</reference>
<feature type="modified residue" description="4-aspartylphosphate" evidence="6">
    <location>
        <position position="50"/>
    </location>
</feature>
<dbReference type="GO" id="GO:0005829">
    <property type="term" value="C:cytosol"/>
    <property type="evidence" value="ECO:0007669"/>
    <property type="project" value="TreeGrafter"/>
</dbReference>
<keyword evidence="1 6" id="KW-0597">Phosphoprotein</keyword>
<evidence type="ECO:0000259" key="8">
    <source>
        <dbReference type="PROSITE" id="PS50110"/>
    </source>
</evidence>
<dbReference type="SMART" id="SM00862">
    <property type="entry name" value="Trans_reg_C"/>
    <property type="match status" value="1"/>
</dbReference>
<dbReference type="SUPFAM" id="SSF52172">
    <property type="entry name" value="CheY-like"/>
    <property type="match status" value="1"/>
</dbReference>
<dbReference type="PANTHER" id="PTHR48111">
    <property type="entry name" value="REGULATOR OF RPOS"/>
    <property type="match status" value="1"/>
</dbReference>
<evidence type="ECO:0000256" key="1">
    <source>
        <dbReference type="ARBA" id="ARBA00022553"/>
    </source>
</evidence>
<evidence type="ECO:0000313" key="11">
    <source>
        <dbReference type="Proteomes" id="UP000664658"/>
    </source>
</evidence>
<dbReference type="InterPro" id="IPR001867">
    <property type="entry name" value="OmpR/PhoB-type_DNA-bd"/>
</dbReference>
<evidence type="ECO:0000256" key="4">
    <source>
        <dbReference type="ARBA" id="ARBA00023125"/>
    </source>
</evidence>
<evidence type="ECO:0000313" key="10">
    <source>
        <dbReference type="EMBL" id="MBO1107672.1"/>
    </source>
</evidence>